<keyword evidence="1" id="KW-0540">Nuclease</keyword>
<keyword evidence="1" id="KW-0255">Endonuclease</keyword>
<reference evidence="1 2" key="1">
    <citation type="submission" date="2015-07" db="EMBL/GenBank/DDBJ databases">
        <title>Genome sequencing project for genomic taxonomy and phylogenomics of Bacillus-like bacteria.</title>
        <authorList>
            <person name="Liu B."/>
            <person name="Wang J."/>
            <person name="Zhu Y."/>
            <person name="Liu G."/>
            <person name="Chen Q."/>
            <person name="Chen Z."/>
            <person name="Che J."/>
            <person name="Ge C."/>
            <person name="Shi H."/>
            <person name="Pan Z."/>
            <person name="Liu X."/>
        </authorList>
    </citation>
    <scope>NUCLEOTIDE SEQUENCE [LARGE SCALE GENOMIC DNA]</scope>
    <source>
        <strain evidence="1 2">DSM 54</strain>
    </source>
</reference>
<dbReference type="REBASE" id="133537">
    <property type="entry name" value="Lma54ORF16265P"/>
</dbReference>
<accession>A0A0N0CV17</accession>
<dbReference type="GO" id="GO:0003677">
    <property type="term" value="F:DNA binding"/>
    <property type="evidence" value="ECO:0007669"/>
    <property type="project" value="InterPro"/>
</dbReference>
<dbReference type="EMBL" id="LGCI01000010">
    <property type="protein sequence ID" value="KOY80737.1"/>
    <property type="molecule type" value="Genomic_DNA"/>
</dbReference>
<proteinExistence type="predicted"/>
<protein>
    <submittedName>
        <fullName evidence="1">Restriction endonuclease NgoPII</fullName>
    </submittedName>
</protein>
<dbReference type="GO" id="GO:0009036">
    <property type="term" value="F:type II site-specific deoxyribonuclease activity"/>
    <property type="evidence" value="ECO:0007669"/>
    <property type="project" value="InterPro"/>
</dbReference>
<organism evidence="1 2">
    <name type="scientific">Lysinibacillus macroides</name>
    <dbReference type="NCBI Taxonomy" id="33935"/>
    <lineage>
        <taxon>Bacteria</taxon>
        <taxon>Bacillati</taxon>
        <taxon>Bacillota</taxon>
        <taxon>Bacilli</taxon>
        <taxon>Bacillales</taxon>
        <taxon>Bacillaceae</taxon>
        <taxon>Lysinibacillus</taxon>
    </lineage>
</organism>
<sequence length="290" mass="32990">MAQTPTTNILIALKNILDRNSSILTPIFRSNGSANAAGDSLEFFVKDMFCTGASQYQYEHEKMRKYNEYLSWTGNSSNFPDFIIKGGVGVEPKKQNNYSYSSLALNSSYPKDYIYPDSQNLPKEINEGEWDRKEVIYVTGNLNTQNNKLLSLWFVYGNTMVADRSIYLNLIDEIRDAVASTNATLIVSKELARAKGIDPLKLSNLRVRGMYELEHPHKVFSEYITRDDIPNDASKIFVVMLIEDYIALEEKPDFSTHISSGKLKITEIHIPNPNNPSEYLKAILFEGWTD</sequence>
<dbReference type="Pfam" id="PF09521">
    <property type="entry name" value="RE_NgoPII"/>
    <property type="match status" value="1"/>
</dbReference>
<dbReference type="AlphaFoldDB" id="A0A0N0CV17"/>
<dbReference type="RefSeq" id="WP_053995980.1">
    <property type="nucleotide sequence ID" value="NZ_CP065643.1"/>
</dbReference>
<dbReference type="Proteomes" id="UP000037977">
    <property type="component" value="Unassembled WGS sequence"/>
</dbReference>
<evidence type="ECO:0000313" key="2">
    <source>
        <dbReference type="Proteomes" id="UP000037977"/>
    </source>
</evidence>
<dbReference type="OrthoDB" id="8610000at2"/>
<gene>
    <name evidence="1" type="ORF">ADM90_16270</name>
</gene>
<dbReference type="GO" id="GO:0009307">
    <property type="term" value="P:DNA restriction-modification system"/>
    <property type="evidence" value="ECO:0007669"/>
    <property type="project" value="InterPro"/>
</dbReference>
<keyword evidence="2" id="KW-1185">Reference proteome</keyword>
<keyword evidence="1" id="KW-0378">Hydrolase</keyword>
<comment type="caution">
    <text evidence="1">The sequence shown here is derived from an EMBL/GenBank/DDBJ whole genome shotgun (WGS) entry which is preliminary data.</text>
</comment>
<dbReference type="InterPro" id="IPR019046">
    <property type="entry name" value="Restrct_endonuc_II_NgoPII"/>
</dbReference>
<dbReference type="PATRIC" id="fig|33935.3.peg.2005"/>
<evidence type="ECO:0000313" key="1">
    <source>
        <dbReference type="EMBL" id="KOY80737.1"/>
    </source>
</evidence>
<name>A0A0N0CV17_9BACI</name>